<evidence type="ECO:0000313" key="2">
    <source>
        <dbReference type="Proteomes" id="UP001362999"/>
    </source>
</evidence>
<sequence>MLPSIVHTHGTILLLRPHGTLVRMPPPLTSRLQSRRGFFWSVGAVARATSSFAPSASAAHAIHRQYYLSACLLQTQSGPASLQGLRTATKHYIGGPGIADECIAGPGLSSSTSTKIPTRTPTFIVAACFVELESDAVSSHLVEIALSACPVLVPSSLSRVSDSATPPLRVSRFIDPELQILDDGEELVVSVSRREATVGGEDGVHREKGEARRDEFTPVAEVGGFATDSSSTFSFLLKFPLLTPNWRMPPRIVNDLVHLYLGSSSRSTRKPNMNFGPRFSVWQSSLRAEKISTHPCSVGALAARVAKNIYGHHEGSCGGGERDFAESVRIEMAMRKHERDKVVGVNVSLDQKRAELVVGRVGRLKARNGGSDGNIWVVVLTLGWLRRRDHASEHGRGCVGIIWIHFFGIGVMIARGVDGDGDMLQRFVATDIIEERPRILGSPDISHIVDVDLVGMLGVILLRDEEPNVIDVICGSYTAILVESEATDSASLRMNCMRLGHWGAGWNGSKLAPGGILSTSRTFGNVSHTPYKYSKFHI</sequence>
<dbReference type="EMBL" id="JAWWNJ010000037">
    <property type="protein sequence ID" value="KAK7022664.1"/>
    <property type="molecule type" value="Genomic_DNA"/>
</dbReference>
<keyword evidence="2" id="KW-1185">Reference proteome</keyword>
<protein>
    <submittedName>
        <fullName evidence="1">Uncharacterized protein</fullName>
    </submittedName>
</protein>
<comment type="caution">
    <text evidence="1">The sequence shown here is derived from an EMBL/GenBank/DDBJ whole genome shotgun (WGS) entry which is preliminary data.</text>
</comment>
<accession>A0AAW0BCU0</accession>
<dbReference type="Proteomes" id="UP001362999">
    <property type="component" value="Unassembled WGS sequence"/>
</dbReference>
<name>A0AAW0BCU0_9AGAR</name>
<gene>
    <name evidence="1" type="ORF">R3P38DRAFT_3540009</name>
</gene>
<organism evidence="1 2">
    <name type="scientific">Favolaschia claudopus</name>
    <dbReference type="NCBI Taxonomy" id="2862362"/>
    <lineage>
        <taxon>Eukaryota</taxon>
        <taxon>Fungi</taxon>
        <taxon>Dikarya</taxon>
        <taxon>Basidiomycota</taxon>
        <taxon>Agaricomycotina</taxon>
        <taxon>Agaricomycetes</taxon>
        <taxon>Agaricomycetidae</taxon>
        <taxon>Agaricales</taxon>
        <taxon>Marasmiineae</taxon>
        <taxon>Mycenaceae</taxon>
        <taxon>Favolaschia</taxon>
    </lineage>
</organism>
<proteinExistence type="predicted"/>
<dbReference type="AlphaFoldDB" id="A0AAW0BCU0"/>
<evidence type="ECO:0000313" key="1">
    <source>
        <dbReference type="EMBL" id="KAK7022664.1"/>
    </source>
</evidence>
<reference evidence="1 2" key="1">
    <citation type="journal article" date="2024" name="J Genomics">
        <title>Draft genome sequencing and assembly of Favolaschia claudopus CIRM-BRFM 2984 isolated from oak limbs.</title>
        <authorList>
            <person name="Navarro D."/>
            <person name="Drula E."/>
            <person name="Chaduli D."/>
            <person name="Cazenave R."/>
            <person name="Ahrendt S."/>
            <person name="Wang J."/>
            <person name="Lipzen A."/>
            <person name="Daum C."/>
            <person name="Barry K."/>
            <person name="Grigoriev I.V."/>
            <person name="Favel A."/>
            <person name="Rosso M.N."/>
            <person name="Martin F."/>
        </authorList>
    </citation>
    <scope>NUCLEOTIDE SEQUENCE [LARGE SCALE GENOMIC DNA]</scope>
    <source>
        <strain evidence="1 2">CIRM-BRFM 2984</strain>
    </source>
</reference>